<proteinExistence type="predicted"/>
<dbReference type="AlphaFoldDB" id="A0A0D0B4I3"/>
<evidence type="ECO:0000313" key="2">
    <source>
        <dbReference type="Proteomes" id="UP000054485"/>
    </source>
</evidence>
<protein>
    <submittedName>
        <fullName evidence="1">Uncharacterized protein</fullName>
    </submittedName>
</protein>
<dbReference type="EMBL" id="KN835374">
    <property type="protein sequence ID" value="KIK38778.1"/>
    <property type="molecule type" value="Genomic_DNA"/>
</dbReference>
<evidence type="ECO:0000313" key="1">
    <source>
        <dbReference type="EMBL" id="KIK38778.1"/>
    </source>
</evidence>
<accession>A0A0D0B4I3</accession>
<reference evidence="1 2" key="1">
    <citation type="submission" date="2014-04" db="EMBL/GenBank/DDBJ databases">
        <authorList>
            <consortium name="DOE Joint Genome Institute"/>
            <person name="Kuo A."/>
            <person name="Ruytinx J."/>
            <person name="Rineau F."/>
            <person name="Colpaert J."/>
            <person name="Kohler A."/>
            <person name="Nagy L.G."/>
            <person name="Floudas D."/>
            <person name="Copeland A."/>
            <person name="Barry K.W."/>
            <person name="Cichocki N."/>
            <person name="Veneault-Fourrey C."/>
            <person name="LaButti K."/>
            <person name="Lindquist E.A."/>
            <person name="Lipzen A."/>
            <person name="Lundell T."/>
            <person name="Morin E."/>
            <person name="Murat C."/>
            <person name="Sun H."/>
            <person name="Tunlid A."/>
            <person name="Henrissat B."/>
            <person name="Grigoriev I.V."/>
            <person name="Hibbett D.S."/>
            <person name="Martin F."/>
            <person name="Nordberg H.P."/>
            <person name="Cantor M.N."/>
            <person name="Hua S.X."/>
        </authorList>
    </citation>
    <scope>NUCLEOTIDE SEQUENCE [LARGE SCALE GENOMIC DNA]</scope>
    <source>
        <strain evidence="1 2">UH-Slu-Lm8-n1</strain>
    </source>
</reference>
<dbReference type="Proteomes" id="UP000054485">
    <property type="component" value="Unassembled WGS sequence"/>
</dbReference>
<reference evidence="2" key="2">
    <citation type="submission" date="2015-01" db="EMBL/GenBank/DDBJ databases">
        <title>Evolutionary Origins and Diversification of the Mycorrhizal Mutualists.</title>
        <authorList>
            <consortium name="DOE Joint Genome Institute"/>
            <consortium name="Mycorrhizal Genomics Consortium"/>
            <person name="Kohler A."/>
            <person name="Kuo A."/>
            <person name="Nagy L.G."/>
            <person name="Floudas D."/>
            <person name="Copeland A."/>
            <person name="Barry K.W."/>
            <person name="Cichocki N."/>
            <person name="Veneault-Fourrey C."/>
            <person name="LaButti K."/>
            <person name="Lindquist E.A."/>
            <person name="Lipzen A."/>
            <person name="Lundell T."/>
            <person name="Morin E."/>
            <person name="Murat C."/>
            <person name="Riley R."/>
            <person name="Ohm R."/>
            <person name="Sun H."/>
            <person name="Tunlid A."/>
            <person name="Henrissat B."/>
            <person name="Grigoriev I.V."/>
            <person name="Hibbett D.S."/>
            <person name="Martin F."/>
        </authorList>
    </citation>
    <scope>NUCLEOTIDE SEQUENCE [LARGE SCALE GENOMIC DNA]</scope>
    <source>
        <strain evidence="2">UH-Slu-Lm8-n1</strain>
    </source>
</reference>
<gene>
    <name evidence="1" type="ORF">CY34DRAFT_808967</name>
</gene>
<dbReference type="InParanoid" id="A0A0D0B4I3"/>
<organism evidence="1 2">
    <name type="scientific">Suillus luteus UH-Slu-Lm8-n1</name>
    <dbReference type="NCBI Taxonomy" id="930992"/>
    <lineage>
        <taxon>Eukaryota</taxon>
        <taxon>Fungi</taxon>
        <taxon>Dikarya</taxon>
        <taxon>Basidiomycota</taxon>
        <taxon>Agaricomycotina</taxon>
        <taxon>Agaricomycetes</taxon>
        <taxon>Agaricomycetidae</taxon>
        <taxon>Boletales</taxon>
        <taxon>Suillineae</taxon>
        <taxon>Suillaceae</taxon>
        <taxon>Suillus</taxon>
    </lineage>
</organism>
<sequence length="71" mass="8018">MSSTIIFDAYVPSTVVFCPPSSTVSHNLRLMGKSPTKTRFFPAYFWHESMQFVMLGVELGLQNGDMVHCMN</sequence>
<keyword evidence="2" id="KW-1185">Reference proteome</keyword>
<name>A0A0D0B4I3_9AGAM</name>
<dbReference type="HOGENOM" id="CLU_2741731_0_0_1"/>